<dbReference type="Gene3D" id="2.40.340.10">
    <property type="entry name" value="MoeA, C-terminal, domain IV"/>
    <property type="match status" value="1"/>
</dbReference>
<evidence type="ECO:0000259" key="6">
    <source>
        <dbReference type="SMART" id="SM00852"/>
    </source>
</evidence>
<comment type="pathway">
    <text evidence="1 5">Cofactor biosynthesis; molybdopterin biosynthesis.</text>
</comment>
<dbReference type="AlphaFoldDB" id="M1V3U4"/>
<protein>
    <submittedName>
        <fullName evidence="7">Probable molybdenum cofactor biosynthesis protein Cnx1</fullName>
    </submittedName>
</protein>
<dbReference type="Pfam" id="PF00994">
    <property type="entry name" value="MoCF_biosynth"/>
    <property type="match status" value="1"/>
</dbReference>
<dbReference type="PANTHER" id="PTHR10192:SF5">
    <property type="entry name" value="GEPHYRIN"/>
    <property type="match status" value="1"/>
</dbReference>
<keyword evidence="5" id="KW-0500">Molybdenum</keyword>
<accession>M1V3U4</accession>
<dbReference type="SUPFAM" id="SSF53218">
    <property type="entry name" value="Molybdenum cofactor biosynthesis proteins"/>
    <property type="match status" value="1"/>
</dbReference>
<dbReference type="KEGG" id="cme:CYME_CMB143C"/>
<dbReference type="RefSeq" id="XP_005535226.1">
    <property type="nucleotide sequence ID" value="XM_005535169.1"/>
</dbReference>
<dbReference type="InterPro" id="IPR036688">
    <property type="entry name" value="MoeA_C_domain_IV_sf"/>
</dbReference>
<dbReference type="Gene3D" id="2.170.190.11">
    <property type="entry name" value="Molybdopterin biosynthesis moea protein, domain 3"/>
    <property type="match status" value="1"/>
</dbReference>
<proteinExistence type="inferred from homology"/>
<dbReference type="GO" id="GO:0006777">
    <property type="term" value="P:Mo-molybdopterin cofactor biosynthetic process"/>
    <property type="evidence" value="ECO:0007669"/>
    <property type="project" value="UniProtKB-UniRule"/>
</dbReference>
<dbReference type="GO" id="GO:0005829">
    <property type="term" value="C:cytosol"/>
    <property type="evidence" value="ECO:0007669"/>
    <property type="project" value="TreeGrafter"/>
</dbReference>
<dbReference type="Gramene" id="CMB143CT">
    <property type="protein sequence ID" value="CMB143CT"/>
    <property type="gene ID" value="CMB143C"/>
</dbReference>
<dbReference type="InterPro" id="IPR036135">
    <property type="entry name" value="MoeA_linker/N_sf"/>
</dbReference>
<evidence type="ECO:0000256" key="4">
    <source>
        <dbReference type="ARBA" id="ARBA00023150"/>
    </source>
</evidence>
<dbReference type="SUPFAM" id="SSF63882">
    <property type="entry name" value="MoeA N-terminal region -like"/>
    <property type="match status" value="1"/>
</dbReference>
<keyword evidence="5" id="KW-0479">Metal-binding</keyword>
<evidence type="ECO:0000313" key="8">
    <source>
        <dbReference type="Proteomes" id="UP000007014"/>
    </source>
</evidence>
<evidence type="ECO:0000256" key="1">
    <source>
        <dbReference type="ARBA" id="ARBA00005046"/>
    </source>
</evidence>
<reference evidence="7 8" key="2">
    <citation type="journal article" date="2007" name="BMC Biol.">
        <title>A 100%-complete sequence reveals unusually simple genomic features in the hot-spring red alga Cyanidioschyzon merolae.</title>
        <authorList>
            <person name="Nozaki H."/>
            <person name="Takano H."/>
            <person name="Misumi O."/>
            <person name="Terasawa K."/>
            <person name="Matsuzaki M."/>
            <person name="Maruyama S."/>
            <person name="Nishida K."/>
            <person name="Yagisawa F."/>
            <person name="Yoshida Y."/>
            <person name="Fujiwara T."/>
            <person name="Takio S."/>
            <person name="Tamura K."/>
            <person name="Chung S.J."/>
            <person name="Nakamura S."/>
            <person name="Kuroiwa H."/>
            <person name="Tanaka K."/>
            <person name="Sato N."/>
            <person name="Kuroiwa T."/>
        </authorList>
    </citation>
    <scope>NUCLEOTIDE SEQUENCE [LARGE SCALE GENOMIC DNA]</scope>
    <source>
        <strain evidence="7 8">10D</strain>
    </source>
</reference>
<dbReference type="GO" id="GO:0046872">
    <property type="term" value="F:metal ion binding"/>
    <property type="evidence" value="ECO:0007669"/>
    <property type="project" value="UniProtKB-UniRule"/>
</dbReference>
<dbReference type="HOGENOM" id="CLU_010186_7_0_1"/>
<dbReference type="GO" id="GO:0061598">
    <property type="term" value="F:molybdopterin adenylyltransferase activity"/>
    <property type="evidence" value="ECO:0007669"/>
    <property type="project" value="UniProtKB-UniRule"/>
</dbReference>
<dbReference type="UniPathway" id="UPA00344"/>
<dbReference type="InterPro" id="IPR038987">
    <property type="entry name" value="MoeA-like"/>
</dbReference>
<comment type="similarity">
    <text evidence="2">In the N-terminal section; belongs to the MoaB/Mog family.</text>
</comment>
<dbReference type="InterPro" id="IPR005111">
    <property type="entry name" value="MoeA_C_domain_IV"/>
</dbReference>
<evidence type="ECO:0000313" key="7">
    <source>
        <dbReference type="EMBL" id="BAM78940.1"/>
    </source>
</evidence>
<dbReference type="OrthoDB" id="4349954at2759"/>
<comment type="similarity">
    <text evidence="5">Belongs to the MoeA family.</text>
</comment>
<comment type="cofactor">
    <cofactor evidence="5">
        <name>Mg(2+)</name>
        <dbReference type="ChEBI" id="CHEBI:18420"/>
    </cofactor>
</comment>
<keyword evidence="8" id="KW-1185">Reference proteome</keyword>
<dbReference type="SMART" id="SM00852">
    <property type="entry name" value="MoCF_biosynth"/>
    <property type="match status" value="1"/>
</dbReference>
<keyword evidence="5" id="KW-0808">Transferase</keyword>
<dbReference type="OMA" id="ESPYPMI"/>
<dbReference type="InterPro" id="IPR005110">
    <property type="entry name" value="MoeA_linker/N"/>
</dbReference>
<dbReference type="eggNOG" id="KOG2371">
    <property type="taxonomic scope" value="Eukaryota"/>
</dbReference>
<dbReference type="EMBL" id="AP006484">
    <property type="protein sequence ID" value="BAM78940.1"/>
    <property type="molecule type" value="Genomic_DNA"/>
</dbReference>
<feature type="domain" description="MoaB/Mog" evidence="6">
    <location>
        <begin position="225"/>
        <end position="372"/>
    </location>
</feature>
<comment type="similarity">
    <text evidence="3">In the C-terminal section; belongs to the MoeA family.</text>
</comment>
<evidence type="ECO:0000256" key="3">
    <source>
        <dbReference type="ARBA" id="ARBA00008339"/>
    </source>
</evidence>
<gene>
    <name evidence="7" type="ORF">CYME_CMB143C</name>
</gene>
<dbReference type="Gene3D" id="3.40.980.10">
    <property type="entry name" value="MoaB/Mog-like domain"/>
    <property type="match status" value="1"/>
</dbReference>
<name>M1V3U4_CYAM1</name>
<dbReference type="Gene3D" id="3.90.105.10">
    <property type="entry name" value="Molybdopterin biosynthesis moea protein, domain 2"/>
    <property type="match status" value="1"/>
</dbReference>
<dbReference type="InterPro" id="IPR001453">
    <property type="entry name" value="MoaB/Mog_dom"/>
</dbReference>
<dbReference type="InterPro" id="IPR008284">
    <property type="entry name" value="MoCF_biosynth_CS"/>
</dbReference>
<sequence length="498" mass="53140">MQRLFQMQDRRQGQSPYPMVSMEEAWRTVQEVALALAERLQQAGPVLANWDDAALQSGTAVLADAITAPWPVPRFDMALKDGYAVRSQDLLSSRTLRCIGCQVAGQVTPKVDGLAAGTCRYITTGAPLPPGADAVVPVEQVQVLENETSGSAPKSSDEPFESFHILVASGYSVPAGSEVRHQGDDVAFGQVVLERGQQLGAVERSVLCSFGVQRSIPLQRVPRVAVLSTGSELCDPSASPSSLTAGSVYDSNRPLLLGLLRRYLPPSHIIDAGIASDEEVADNLAALLTNAQQDVLIISGGVSMGLSDVVKPLLAQHGRIHFGRLRMKPGKPMTFASNLCSTKRPWLAFALPGNPVSSSVCFALLVVPAIQLLKGVSIERAYPRCIIGRLAHVVVPDAERPEFQRAHLLAPTCLGSFCRSSATSESFSCFARMTEVSLTSALDSKQAESYLPLFSITGNQSSTRLQSVVHADVLVYVPPGTEPLPAGTLVHAVLLDAN</sequence>
<comment type="catalytic activity">
    <reaction evidence="5">
        <text>molybdopterin + ATP + H(+) = adenylyl-molybdopterin + diphosphate</text>
        <dbReference type="Rhea" id="RHEA:31331"/>
        <dbReference type="ChEBI" id="CHEBI:15378"/>
        <dbReference type="ChEBI" id="CHEBI:30616"/>
        <dbReference type="ChEBI" id="CHEBI:33019"/>
        <dbReference type="ChEBI" id="CHEBI:58698"/>
        <dbReference type="ChEBI" id="CHEBI:62727"/>
    </reaction>
</comment>
<keyword evidence="5" id="KW-0460">Magnesium</keyword>
<reference evidence="7 8" key="1">
    <citation type="journal article" date="2004" name="Nature">
        <title>Genome sequence of the ultrasmall unicellular red alga Cyanidioschyzon merolae 10D.</title>
        <authorList>
            <person name="Matsuzaki M."/>
            <person name="Misumi O."/>
            <person name="Shin-i T."/>
            <person name="Maruyama S."/>
            <person name="Takahara M."/>
            <person name="Miyagishima S."/>
            <person name="Mori T."/>
            <person name="Nishida K."/>
            <person name="Yagisawa F."/>
            <person name="Nishida K."/>
            <person name="Yoshida Y."/>
            <person name="Nishimura Y."/>
            <person name="Nakao S."/>
            <person name="Kobayashi T."/>
            <person name="Momoyama Y."/>
            <person name="Higashiyama T."/>
            <person name="Minoda A."/>
            <person name="Sano M."/>
            <person name="Nomoto H."/>
            <person name="Oishi K."/>
            <person name="Hayashi H."/>
            <person name="Ohta F."/>
            <person name="Nishizaka S."/>
            <person name="Haga S."/>
            <person name="Miura S."/>
            <person name="Morishita T."/>
            <person name="Kabeya Y."/>
            <person name="Terasawa K."/>
            <person name="Suzuki Y."/>
            <person name="Ishii Y."/>
            <person name="Asakawa S."/>
            <person name="Takano H."/>
            <person name="Ohta N."/>
            <person name="Kuroiwa H."/>
            <person name="Tanaka K."/>
            <person name="Shimizu N."/>
            <person name="Sugano S."/>
            <person name="Sato N."/>
            <person name="Nozaki H."/>
            <person name="Ogasawara N."/>
            <person name="Kohara Y."/>
            <person name="Kuroiwa T."/>
        </authorList>
    </citation>
    <scope>NUCLEOTIDE SEQUENCE [LARGE SCALE GENOMIC DNA]</scope>
    <source>
        <strain evidence="7 8">10D</strain>
    </source>
</reference>
<dbReference type="SUPFAM" id="SSF63867">
    <property type="entry name" value="MoeA C-terminal domain-like"/>
    <property type="match status" value="1"/>
</dbReference>
<dbReference type="InterPro" id="IPR036425">
    <property type="entry name" value="MoaB/Mog-like_dom_sf"/>
</dbReference>
<comment type="function">
    <text evidence="5">Catalyzes two steps in the biosynthesis of the molybdenum cofactor. In the first step, molybdopterin is adenylated. Subsequently, molybdate is inserted into adenylated molybdopterin and AMP is released.</text>
</comment>
<dbReference type="Pfam" id="PF03454">
    <property type="entry name" value="MoeA_C"/>
    <property type="match status" value="1"/>
</dbReference>
<evidence type="ECO:0000256" key="5">
    <source>
        <dbReference type="RuleBase" id="RU365090"/>
    </source>
</evidence>
<dbReference type="GO" id="GO:0061599">
    <property type="term" value="F:molybdopterin molybdotransferase activity"/>
    <property type="evidence" value="ECO:0007669"/>
    <property type="project" value="UniProtKB-UniRule"/>
</dbReference>
<dbReference type="GeneID" id="16992346"/>
<dbReference type="Pfam" id="PF03453">
    <property type="entry name" value="MoeA_N"/>
    <property type="match status" value="1"/>
</dbReference>
<keyword evidence="4 5" id="KW-0501">Molybdenum cofactor biosynthesis</keyword>
<dbReference type="GO" id="GO:0005524">
    <property type="term" value="F:ATP binding"/>
    <property type="evidence" value="ECO:0007669"/>
    <property type="project" value="UniProtKB-UniRule"/>
</dbReference>
<organism evidence="7 8">
    <name type="scientific">Cyanidioschyzon merolae (strain NIES-3377 / 10D)</name>
    <name type="common">Unicellular red alga</name>
    <dbReference type="NCBI Taxonomy" id="280699"/>
    <lineage>
        <taxon>Eukaryota</taxon>
        <taxon>Rhodophyta</taxon>
        <taxon>Bangiophyceae</taxon>
        <taxon>Cyanidiales</taxon>
        <taxon>Cyanidiaceae</taxon>
        <taxon>Cyanidioschyzon</taxon>
    </lineage>
</organism>
<dbReference type="PANTHER" id="PTHR10192">
    <property type="entry name" value="MOLYBDOPTERIN BIOSYNTHESIS PROTEIN"/>
    <property type="match status" value="1"/>
</dbReference>
<evidence type="ECO:0000256" key="2">
    <source>
        <dbReference type="ARBA" id="ARBA00007589"/>
    </source>
</evidence>
<dbReference type="PROSITE" id="PS01079">
    <property type="entry name" value="MOCF_BIOSYNTHESIS_2"/>
    <property type="match status" value="1"/>
</dbReference>
<dbReference type="CDD" id="cd00887">
    <property type="entry name" value="MoeA"/>
    <property type="match status" value="1"/>
</dbReference>
<dbReference type="STRING" id="280699.M1V3U4"/>
<comment type="catalytic activity">
    <reaction evidence="5">
        <text>adenylyl-molybdopterin + molybdate = Mo-molybdopterin + AMP + H(+)</text>
        <dbReference type="Rhea" id="RHEA:35047"/>
        <dbReference type="ChEBI" id="CHEBI:15378"/>
        <dbReference type="ChEBI" id="CHEBI:36264"/>
        <dbReference type="ChEBI" id="CHEBI:62727"/>
        <dbReference type="ChEBI" id="CHEBI:71302"/>
        <dbReference type="ChEBI" id="CHEBI:456215"/>
    </reaction>
</comment>
<dbReference type="Proteomes" id="UP000007014">
    <property type="component" value="Chromosome 2"/>
</dbReference>